<keyword evidence="2" id="KW-1185">Reference proteome</keyword>
<sequence length="111" mass="12645">MACTWLFPSKLPANSSYHRRSSFFAFTTLHPPRSITIPMARSNRMTFLKPSQIFGIGRPLLQWPWPIINKSSTSMSWSWMASWLRSRPRWISIKVARAASGTTPPASGNSY</sequence>
<evidence type="ECO:0000313" key="2">
    <source>
        <dbReference type="Proteomes" id="UP001454036"/>
    </source>
</evidence>
<comment type="caution">
    <text evidence="1">The sequence shown here is derived from an EMBL/GenBank/DDBJ whole genome shotgun (WGS) entry which is preliminary data.</text>
</comment>
<gene>
    <name evidence="1" type="ORF">LIER_18341</name>
</gene>
<protein>
    <submittedName>
        <fullName evidence="1">Uncharacterized protein</fullName>
    </submittedName>
</protein>
<dbReference type="Proteomes" id="UP001454036">
    <property type="component" value="Unassembled WGS sequence"/>
</dbReference>
<name>A0AAV3QG04_LITER</name>
<organism evidence="1 2">
    <name type="scientific">Lithospermum erythrorhizon</name>
    <name type="common">Purple gromwell</name>
    <name type="synonym">Lithospermum officinale var. erythrorhizon</name>
    <dbReference type="NCBI Taxonomy" id="34254"/>
    <lineage>
        <taxon>Eukaryota</taxon>
        <taxon>Viridiplantae</taxon>
        <taxon>Streptophyta</taxon>
        <taxon>Embryophyta</taxon>
        <taxon>Tracheophyta</taxon>
        <taxon>Spermatophyta</taxon>
        <taxon>Magnoliopsida</taxon>
        <taxon>eudicotyledons</taxon>
        <taxon>Gunneridae</taxon>
        <taxon>Pentapetalae</taxon>
        <taxon>asterids</taxon>
        <taxon>lamiids</taxon>
        <taxon>Boraginales</taxon>
        <taxon>Boraginaceae</taxon>
        <taxon>Boraginoideae</taxon>
        <taxon>Lithospermeae</taxon>
        <taxon>Lithospermum</taxon>
    </lineage>
</organism>
<dbReference type="AlphaFoldDB" id="A0AAV3QG04"/>
<dbReference type="EMBL" id="BAABME010004390">
    <property type="protein sequence ID" value="GAA0162196.1"/>
    <property type="molecule type" value="Genomic_DNA"/>
</dbReference>
<accession>A0AAV3QG04</accession>
<proteinExistence type="predicted"/>
<evidence type="ECO:0000313" key="1">
    <source>
        <dbReference type="EMBL" id="GAA0162196.1"/>
    </source>
</evidence>
<reference evidence="1 2" key="1">
    <citation type="submission" date="2024-01" db="EMBL/GenBank/DDBJ databases">
        <title>The complete chloroplast genome sequence of Lithospermum erythrorhizon: insights into the phylogenetic relationship among Boraginaceae species and the maternal lineages of purple gromwells.</title>
        <authorList>
            <person name="Okada T."/>
            <person name="Watanabe K."/>
        </authorList>
    </citation>
    <scope>NUCLEOTIDE SEQUENCE [LARGE SCALE GENOMIC DNA]</scope>
</reference>